<feature type="transmembrane region" description="Helical" evidence="3">
    <location>
        <begin position="28"/>
        <end position="53"/>
    </location>
</feature>
<evidence type="ECO:0000313" key="5">
    <source>
        <dbReference type="Proteomes" id="UP000238982"/>
    </source>
</evidence>
<dbReference type="Pfam" id="PF07963">
    <property type="entry name" value="N_methyl"/>
    <property type="match status" value="1"/>
</dbReference>
<dbReference type="AlphaFoldDB" id="A0A2S9M7K4"/>
<name>A0A2S9M7K4_9BURK</name>
<dbReference type="RefSeq" id="WP_054316650.1">
    <property type="nucleotide sequence ID" value="NZ_CP046346.1"/>
</dbReference>
<comment type="similarity">
    <text evidence="1">Belongs to the N-Me-Phe pilin family.</text>
</comment>
<keyword evidence="3" id="KW-0472">Membrane</keyword>
<dbReference type="InterPro" id="IPR045584">
    <property type="entry name" value="Pilin-like"/>
</dbReference>
<evidence type="ECO:0000256" key="3">
    <source>
        <dbReference type="SAM" id="Phobius"/>
    </source>
</evidence>
<dbReference type="SUPFAM" id="SSF54523">
    <property type="entry name" value="Pili subunits"/>
    <property type="match status" value="1"/>
</dbReference>
<comment type="caution">
    <text evidence="4">The sequence shown here is derived from an EMBL/GenBank/DDBJ whole genome shotgun (WGS) entry which is preliminary data.</text>
</comment>
<dbReference type="Pfam" id="PF00114">
    <property type="entry name" value="Pilin"/>
    <property type="match status" value="1"/>
</dbReference>
<dbReference type="GO" id="GO:0009289">
    <property type="term" value="C:pilus"/>
    <property type="evidence" value="ECO:0007669"/>
    <property type="project" value="InterPro"/>
</dbReference>
<reference evidence="4 5" key="1">
    <citation type="submission" date="2018-03" db="EMBL/GenBank/DDBJ databases">
        <authorList>
            <person name="Keele B.F."/>
        </authorList>
    </citation>
    <scope>NUCLEOTIDE SEQUENCE [LARGE SCALE GENOMIC DNA]</scope>
    <source>
        <strain evidence="4 5">AU19729</strain>
    </source>
</reference>
<gene>
    <name evidence="4" type="ORF">C6Q15_32215</name>
</gene>
<dbReference type="InterPro" id="IPR001082">
    <property type="entry name" value="Pilin"/>
</dbReference>
<keyword evidence="3" id="KW-0812">Transmembrane</keyword>
<keyword evidence="2" id="KW-0488">Methylation</keyword>
<sequence>MFEAFSVSLFRRLAADLRRARRPAPLRAWRAGFTLIELMIVLAIVGVVAAYAIPAYQDYLARSRVGEGLALASSARLAVADNAASGTALDGGYSAPAATRNVEAIRIDAETGQITVAYTARVAAAGANTLVLVPSAPDKPDTPTARVPLKKGEMQAGAIAWECFAAGKDASSLPAPGAGPLPGTAATLPAKYAPAECRA</sequence>
<protein>
    <submittedName>
        <fullName evidence="4">Pilin</fullName>
    </submittedName>
</protein>
<dbReference type="InterPro" id="IPR012902">
    <property type="entry name" value="N_methyl_site"/>
</dbReference>
<keyword evidence="3" id="KW-1133">Transmembrane helix</keyword>
<dbReference type="NCBIfam" id="TIGR02532">
    <property type="entry name" value="IV_pilin_GFxxxE"/>
    <property type="match status" value="1"/>
</dbReference>
<dbReference type="Proteomes" id="UP000238982">
    <property type="component" value="Unassembled WGS sequence"/>
</dbReference>
<accession>A0A2S9M7K4</accession>
<evidence type="ECO:0000256" key="2">
    <source>
        <dbReference type="ARBA" id="ARBA00022481"/>
    </source>
</evidence>
<dbReference type="GO" id="GO:0007155">
    <property type="term" value="P:cell adhesion"/>
    <property type="evidence" value="ECO:0007669"/>
    <property type="project" value="InterPro"/>
</dbReference>
<proteinExistence type="inferred from homology"/>
<dbReference type="Gene3D" id="3.30.700.10">
    <property type="entry name" value="Glycoprotein, Type 4 Pilin"/>
    <property type="match status" value="1"/>
</dbReference>
<evidence type="ECO:0000313" key="4">
    <source>
        <dbReference type="EMBL" id="PRF52886.1"/>
    </source>
</evidence>
<organism evidence="4 5">
    <name type="scientific">Burkholderia multivorans</name>
    <dbReference type="NCBI Taxonomy" id="87883"/>
    <lineage>
        <taxon>Bacteria</taxon>
        <taxon>Pseudomonadati</taxon>
        <taxon>Pseudomonadota</taxon>
        <taxon>Betaproteobacteria</taxon>
        <taxon>Burkholderiales</taxon>
        <taxon>Burkholderiaceae</taxon>
        <taxon>Burkholderia</taxon>
        <taxon>Burkholderia cepacia complex</taxon>
    </lineage>
</organism>
<evidence type="ECO:0000256" key="1">
    <source>
        <dbReference type="ARBA" id="ARBA00005233"/>
    </source>
</evidence>
<dbReference type="EMBL" id="PVGH01000120">
    <property type="protein sequence ID" value="PRF52886.1"/>
    <property type="molecule type" value="Genomic_DNA"/>
</dbReference>